<feature type="compositionally biased region" description="Pro residues" evidence="1">
    <location>
        <begin position="34"/>
        <end position="44"/>
    </location>
</feature>
<evidence type="ECO:0000256" key="2">
    <source>
        <dbReference type="SAM" id="Phobius"/>
    </source>
</evidence>
<evidence type="ECO:0000259" key="3">
    <source>
        <dbReference type="Pfam" id="PF10756"/>
    </source>
</evidence>
<sequence>MRVQWWAWSPDQHIYARSNMYRGHRGLVTGRTGPPWPGPWPAPARAPTRTGPRPDPYRPARGPCGRIVGMDNPQQPTAEPVHADRAYRSLSGIAAGVLLLALTGWIGGDALVRGEGLTPWVAFAGLLVLVPLIVAFTLRPAVFANDDRLRVRNPFRTIVLPWQTVADVRAGYSSEVLTEDGATYQLWAVPVSLRQRKTAARRQSRAAAGRDSDRTRPGGALAGGGAPHVAPGDRTIAELRELSEQAGHRPTAGGERRVRWAYEIAGPVVVGSVALVVLLAVG</sequence>
<feature type="region of interest" description="Disordered" evidence="1">
    <location>
        <begin position="31"/>
        <end position="58"/>
    </location>
</feature>
<name>A0A388SWP9_9ACTN</name>
<keyword evidence="2" id="KW-0812">Transmembrane</keyword>
<dbReference type="Pfam" id="PF10756">
    <property type="entry name" value="bPH_6"/>
    <property type="match status" value="1"/>
</dbReference>
<dbReference type="InterPro" id="IPR019692">
    <property type="entry name" value="CFP-6_PH"/>
</dbReference>
<evidence type="ECO:0000313" key="4">
    <source>
        <dbReference type="EMBL" id="GBQ00302.1"/>
    </source>
</evidence>
<evidence type="ECO:0000256" key="1">
    <source>
        <dbReference type="SAM" id="MobiDB-lite"/>
    </source>
</evidence>
<keyword evidence="2" id="KW-0472">Membrane</keyword>
<reference evidence="4 5" key="1">
    <citation type="submission" date="2018-07" db="EMBL/GenBank/DDBJ databases">
        <title>Whole Genome Shotgun Sequence of Streptomyces spongiicola strain 531S.</title>
        <authorList>
            <person name="Dohra H."/>
            <person name="Kodani S."/>
        </authorList>
    </citation>
    <scope>NUCLEOTIDE SEQUENCE [LARGE SCALE GENOMIC DNA]</scope>
    <source>
        <strain evidence="4 5">531S</strain>
    </source>
</reference>
<evidence type="ECO:0000313" key="5">
    <source>
        <dbReference type="Proteomes" id="UP000265354"/>
    </source>
</evidence>
<feature type="region of interest" description="Disordered" evidence="1">
    <location>
        <begin position="200"/>
        <end position="231"/>
    </location>
</feature>
<gene>
    <name evidence="4" type="ORF">SSP531S_17160</name>
</gene>
<keyword evidence="2" id="KW-1133">Transmembrane helix</keyword>
<feature type="transmembrane region" description="Helical" evidence="2">
    <location>
        <begin position="90"/>
        <end position="108"/>
    </location>
</feature>
<dbReference type="Proteomes" id="UP000265354">
    <property type="component" value="Unassembled WGS sequence"/>
</dbReference>
<proteinExistence type="predicted"/>
<protein>
    <recommendedName>
        <fullName evidence="3">Low molecular weight protein antigen 6 PH domain-containing protein</fullName>
    </recommendedName>
</protein>
<dbReference type="AlphaFoldDB" id="A0A388SWP9"/>
<feature type="domain" description="Low molecular weight protein antigen 6 PH" evidence="3">
    <location>
        <begin position="139"/>
        <end position="208"/>
    </location>
</feature>
<dbReference type="EMBL" id="BGZL01000004">
    <property type="protein sequence ID" value="GBQ00302.1"/>
    <property type="molecule type" value="Genomic_DNA"/>
</dbReference>
<feature type="transmembrane region" description="Helical" evidence="2">
    <location>
        <begin position="120"/>
        <end position="142"/>
    </location>
</feature>
<organism evidence="4 5">
    <name type="scientific">Streptomyces spongiicola</name>
    <dbReference type="NCBI Taxonomy" id="1690221"/>
    <lineage>
        <taxon>Bacteria</taxon>
        <taxon>Bacillati</taxon>
        <taxon>Actinomycetota</taxon>
        <taxon>Actinomycetes</taxon>
        <taxon>Kitasatosporales</taxon>
        <taxon>Streptomycetaceae</taxon>
        <taxon>Streptomyces</taxon>
    </lineage>
</organism>
<accession>A0A388SWP9</accession>
<feature type="transmembrane region" description="Helical" evidence="2">
    <location>
        <begin position="260"/>
        <end position="281"/>
    </location>
</feature>
<comment type="caution">
    <text evidence="4">The sequence shown here is derived from an EMBL/GenBank/DDBJ whole genome shotgun (WGS) entry which is preliminary data.</text>
</comment>